<dbReference type="GO" id="GO:0006730">
    <property type="term" value="P:one-carbon metabolic process"/>
    <property type="evidence" value="ECO:0007669"/>
    <property type="project" value="UniProtKB-KW"/>
</dbReference>
<dbReference type="HAMAP" id="MF_01927">
    <property type="entry name" value="PurU"/>
    <property type="match status" value="1"/>
</dbReference>
<evidence type="ECO:0000313" key="7">
    <source>
        <dbReference type="Proteomes" id="UP000186406"/>
    </source>
</evidence>
<comment type="function">
    <text evidence="3">Catalyzes the hydrolysis of 10-formyltetrahydrofolate (formyl-FH4) to formate and tetrahydrofolate (FH4).</text>
</comment>
<sequence length="302" mass="33915">MAPVGADLPPPDRGSAPEAQYILTLSCANRPGIVAAVSTYLFESRCNILDANQYDDRETGRFFMRVVVNPVGEGVALDALKEGFAALAGRFAMEWSLRSRFERRRVLLLASKSDHCLADLVYRWRIGEIPMDIAGIVSNHSRETYAHLDLDGIPFHHLPVTRQTKMEQEARIWQIVQESRAELVVLARYMQVLSDGLAAKLAGRCINIHHSFLPGFKGAKPYHQAFERGVKLIGATAHYVTSDLDEGPIIEQDVERVSHHATPEDLVRKGRDIERRVLARAIAWHLEDRVLMNGKRTVVFAD</sequence>
<dbReference type="InterPro" id="IPR036477">
    <property type="entry name" value="Formyl_transf_N_sf"/>
</dbReference>
<dbReference type="InterPro" id="IPR044074">
    <property type="entry name" value="PurU_ACT"/>
</dbReference>
<organism evidence="6 7">
    <name type="scientific">Pseudoxanthobacter soli DSM 19599</name>
    <dbReference type="NCBI Taxonomy" id="1123029"/>
    <lineage>
        <taxon>Bacteria</taxon>
        <taxon>Pseudomonadati</taxon>
        <taxon>Pseudomonadota</taxon>
        <taxon>Alphaproteobacteria</taxon>
        <taxon>Hyphomicrobiales</taxon>
        <taxon>Segnochrobactraceae</taxon>
        <taxon>Pseudoxanthobacter</taxon>
    </lineage>
</organism>
<protein>
    <recommendedName>
        <fullName evidence="3 4">Formyltetrahydrofolate deformylase</fullName>
        <ecNumber evidence="3 4">3.5.1.10</ecNumber>
    </recommendedName>
    <alternativeName>
        <fullName evidence="3">Formyl-FH(4) hydrolase</fullName>
    </alternativeName>
</protein>
<dbReference type="SUPFAM" id="SSF53328">
    <property type="entry name" value="Formyltransferase"/>
    <property type="match status" value="1"/>
</dbReference>
<dbReference type="Gene3D" id="3.30.70.260">
    <property type="match status" value="1"/>
</dbReference>
<evidence type="ECO:0000259" key="5">
    <source>
        <dbReference type="PROSITE" id="PS51671"/>
    </source>
</evidence>
<evidence type="ECO:0000256" key="1">
    <source>
        <dbReference type="ARBA" id="ARBA00022563"/>
    </source>
</evidence>
<dbReference type="InterPro" id="IPR004810">
    <property type="entry name" value="PurU"/>
</dbReference>
<dbReference type="UniPathway" id="UPA00074">
    <property type="reaction ID" value="UER00170"/>
</dbReference>
<dbReference type="PANTHER" id="PTHR42706">
    <property type="entry name" value="FORMYLTETRAHYDROFOLATE DEFORMYLASE"/>
    <property type="match status" value="1"/>
</dbReference>
<comment type="catalytic activity">
    <reaction evidence="3">
        <text>(6R)-10-formyltetrahydrofolate + H2O = (6S)-5,6,7,8-tetrahydrofolate + formate + H(+)</text>
        <dbReference type="Rhea" id="RHEA:19833"/>
        <dbReference type="ChEBI" id="CHEBI:15377"/>
        <dbReference type="ChEBI" id="CHEBI:15378"/>
        <dbReference type="ChEBI" id="CHEBI:15740"/>
        <dbReference type="ChEBI" id="CHEBI:57453"/>
        <dbReference type="ChEBI" id="CHEBI:195366"/>
        <dbReference type="EC" id="3.5.1.10"/>
    </reaction>
</comment>
<dbReference type="InterPro" id="IPR045865">
    <property type="entry name" value="ACT-like_dom_sf"/>
</dbReference>
<dbReference type="InterPro" id="IPR002376">
    <property type="entry name" value="Formyl_transf_N"/>
</dbReference>
<dbReference type="PANTHER" id="PTHR42706:SF1">
    <property type="entry name" value="FORMYLTETRAHYDROFOLATE DEFORMYLASE 2, MITOCHONDRIAL"/>
    <property type="match status" value="1"/>
</dbReference>
<dbReference type="Pfam" id="PF00551">
    <property type="entry name" value="Formyl_trans_N"/>
    <property type="match status" value="1"/>
</dbReference>
<keyword evidence="7" id="KW-1185">Reference proteome</keyword>
<evidence type="ECO:0000256" key="4">
    <source>
        <dbReference type="NCBIfam" id="TIGR00655"/>
    </source>
</evidence>
<gene>
    <name evidence="3" type="primary">purU</name>
    <name evidence="6" type="ORF">SAMN02745172_02768</name>
</gene>
<evidence type="ECO:0000256" key="2">
    <source>
        <dbReference type="ARBA" id="ARBA00022801"/>
    </source>
</evidence>
<dbReference type="Gene3D" id="3.40.50.170">
    <property type="entry name" value="Formyl transferase, N-terminal domain"/>
    <property type="match status" value="1"/>
</dbReference>
<evidence type="ECO:0000256" key="3">
    <source>
        <dbReference type="HAMAP-Rule" id="MF_01927"/>
    </source>
</evidence>
<keyword evidence="2 3" id="KW-0378">Hydrolase</keyword>
<dbReference type="PRINTS" id="PR01575">
    <property type="entry name" value="FFH4HYDRLASE"/>
</dbReference>
<evidence type="ECO:0000313" key="6">
    <source>
        <dbReference type="EMBL" id="SHO66115.1"/>
    </source>
</evidence>
<keyword evidence="1 3" id="KW-0554">One-carbon metabolism</keyword>
<feature type="active site" evidence="3">
    <location>
        <position position="245"/>
    </location>
</feature>
<proteinExistence type="inferred from homology"/>
<accession>A0A1M7ZMK1</accession>
<dbReference type="CDD" id="cd08648">
    <property type="entry name" value="FMT_core_Formyl-FH4-Hydrolase_C"/>
    <property type="match status" value="1"/>
</dbReference>
<dbReference type="AlphaFoldDB" id="A0A1M7ZMK1"/>
<reference evidence="6 7" key="1">
    <citation type="submission" date="2016-12" db="EMBL/GenBank/DDBJ databases">
        <authorList>
            <person name="Song W.-J."/>
            <person name="Kurnit D.M."/>
        </authorList>
    </citation>
    <scope>NUCLEOTIDE SEQUENCE [LARGE SCALE GENOMIC DNA]</scope>
    <source>
        <strain evidence="6 7">DSM 19599</strain>
    </source>
</reference>
<dbReference type="NCBIfam" id="TIGR00655">
    <property type="entry name" value="PurU"/>
    <property type="match status" value="1"/>
</dbReference>
<comment type="similarity">
    <text evidence="3">Belongs to the PurU family.</text>
</comment>
<comment type="pathway">
    <text evidence="3">Purine metabolism; IMP biosynthesis via de novo pathway; formate from 10-formyl-5,6,7,8-tetrahydrofolate: step 1/1.</text>
</comment>
<dbReference type="CDD" id="cd04875">
    <property type="entry name" value="ACT_F4HF-DF"/>
    <property type="match status" value="1"/>
</dbReference>
<dbReference type="Pfam" id="PF01842">
    <property type="entry name" value="ACT"/>
    <property type="match status" value="1"/>
</dbReference>
<keyword evidence="3" id="KW-0658">Purine biosynthesis</keyword>
<dbReference type="PROSITE" id="PS51671">
    <property type="entry name" value="ACT"/>
    <property type="match status" value="1"/>
</dbReference>
<dbReference type="InterPro" id="IPR041729">
    <property type="entry name" value="Formyl-FH4-Hydrolase_C"/>
</dbReference>
<feature type="domain" description="ACT" evidence="5">
    <location>
        <begin position="22"/>
        <end position="102"/>
    </location>
</feature>
<dbReference type="GO" id="GO:0006189">
    <property type="term" value="P:'de novo' IMP biosynthetic process"/>
    <property type="evidence" value="ECO:0007669"/>
    <property type="project" value="UniProtKB-UniRule"/>
</dbReference>
<dbReference type="Proteomes" id="UP000186406">
    <property type="component" value="Unassembled WGS sequence"/>
</dbReference>
<dbReference type="EMBL" id="FRXO01000005">
    <property type="protein sequence ID" value="SHO66115.1"/>
    <property type="molecule type" value="Genomic_DNA"/>
</dbReference>
<dbReference type="GO" id="GO:0008864">
    <property type="term" value="F:formyltetrahydrofolate deformylase activity"/>
    <property type="evidence" value="ECO:0007669"/>
    <property type="project" value="UniProtKB-UniRule"/>
</dbReference>
<dbReference type="PIRSF" id="PIRSF036480">
    <property type="entry name" value="FormyFH4_hydr"/>
    <property type="match status" value="1"/>
</dbReference>
<name>A0A1M7ZMK1_9HYPH</name>
<dbReference type="STRING" id="1123029.SAMN02745172_02768"/>
<dbReference type="InterPro" id="IPR002912">
    <property type="entry name" value="ACT_dom"/>
</dbReference>
<dbReference type="SUPFAM" id="SSF55021">
    <property type="entry name" value="ACT-like"/>
    <property type="match status" value="1"/>
</dbReference>
<dbReference type="NCBIfam" id="NF004684">
    <property type="entry name" value="PRK06027.1"/>
    <property type="match status" value="1"/>
</dbReference>
<dbReference type="EC" id="3.5.1.10" evidence="3 4"/>